<evidence type="ECO:0000259" key="2">
    <source>
        <dbReference type="Pfam" id="PF13439"/>
    </source>
</evidence>
<dbReference type="OrthoDB" id="9790710at2"/>
<organism evidence="3 4">
    <name type="scientific">Erythrobacter neustonensis</name>
    <dbReference type="NCBI Taxonomy" id="1112"/>
    <lineage>
        <taxon>Bacteria</taxon>
        <taxon>Pseudomonadati</taxon>
        <taxon>Pseudomonadota</taxon>
        <taxon>Alphaproteobacteria</taxon>
        <taxon>Sphingomonadales</taxon>
        <taxon>Erythrobacteraceae</taxon>
        <taxon>Erythrobacter/Porphyrobacter group</taxon>
        <taxon>Erythrobacter</taxon>
    </lineage>
</organism>
<name>A0A192D5X5_9SPHN</name>
<accession>A0A192D5X5</accession>
<dbReference type="EMBL" id="CP016033">
    <property type="protein sequence ID" value="ANK13426.1"/>
    <property type="molecule type" value="Genomic_DNA"/>
</dbReference>
<gene>
    <name evidence="3" type="ORF">A9D12_11295</name>
</gene>
<proteinExistence type="predicted"/>
<protein>
    <submittedName>
        <fullName evidence="3">Uncharacterized protein</fullName>
    </submittedName>
</protein>
<feature type="domain" description="Glycosyltransferase subfamily 4-like N-terminal" evidence="2">
    <location>
        <begin position="33"/>
        <end position="188"/>
    </location>
</feature>
<dbReference type="RefSeq" id="WP_068351901.1">
    <property type="nucleotide sequence ID" value="NZ_CP016033.1"/>
</dbReference>
<feature type="domain" description="Glycosyl transferase family 1" evidence="1">
    <location>
        <begin position="200"/>
        <end position="358"/>
    </location>
</feature>
<dbReference type="Proteomes" id="UP000078263">
    <property type="component" value="Chromosome"/>
</dbReference>
<sequence length="384" mass="40901">MNAPQTIAPACSLAPQPHGGLEVWSILTSLTTGGAESLVVNLDRSFRQAGMTHKVVALCDAATLGNSCKTERRIANRIEDDGGTFVSLGLSRNRNPLAGIAALNRLLQTGRPHVIHAHTARAVPIAAHSRHRGALVMTHHNSRLSFPRGAFRYLDLVVDTYVAISAETEALYRAVCRKPVRRIANGVPESFLSERRSAPRRPPFTVMSVGAISEQKNYRLLIAAAREIRNRAAGNPVVKFRIAGGGQSLDSLRCEVDAAGLAGSVEFVGERSDVPILLGTADLFLNTSRYEGQSIAMLEAMAMALPVVATDVPGNRNLVVPGHNGLLAPLDDPGAIADAIIRLADDPQLYASMSDGARATGRQFTVEATAADHRALYASLVSNG</sequence>
<dbReference type="KEGG" id="pns:A9D12_11295"/>
<dbReference type="InterPro" id="IPR028098">
    <property type="entry name" value="Glyco_trans_4-like_N"/>
</dbReference>
<dbReference type="Pfam" id="PF13439">
    <property type="entry name" value="Glyco_transf_4"/>
    <property type="match status" value="1"/>
</dbReference>
<dbReference type="AlphaFoldDB" id="A0A192D5X5"/>
<dbReference type="STRING" id="1112.A9D12_11295"/>
<dbReference type="Pfam" id="PF00534">
    <property type="entry name" value="Glycos_transf_1"/>
    <property type="match status" value="1"/>
</dbReference>
<keyword evidence="4" id="KW-1185">Reference proteome</keyword>
<dbReference type="GO" id="GO:0016757">
    <property type="term" value="F:glycosyltransferase activity"/>
    <property type="evidence" value="ECO:0007669"/>
    <property type="project" value="InterPro"/>
</dbReference>
<dbReference type="Gene3D" id="3.40.50.2000">
    <property type="entry name" value="Glycogen Phosphorylase B"/>
    <property type="match status" value="2"/>
</dbReference>
<evidence type="ECO:0000313" key="4">
    <source>
        <dbReference type="Proteomes" id="UP000078263"/>
    </source>
</evidence>
<dbReference type="PANTHER" id="PTHR12526">
    <property type="entry name" value="GLYCOSYLTRANSFERASE"/>
    <property type="match status" value="1"/>
</dbReference>
<dbReference type="SUPFAM" id="SSF53756">
    <property type="entry name" value="UDP-Glycosyltransferase/glycogen phosphorylase"/>
    <property type="match status" value="1"/>
</dbReference>
<reference evidence="3 4" key="1">
    <citation type="submission" date="2016-05" db="EMBL/GenBank/DDBJ databases">
        <title>Compelete Genome Sequence of Bacteriochlorophyll-Synthesizing Bacterium Porphyrobacter neustonensis DSM 9434.</title>
        <authorList>
            <person name="Shi X.-L."/>
            <person name="Wu Y.-H."/>
            <person name="Cheng H."/>
            <person name="Xu L."/>
            <person name="Zhang X.-Q."/>
            <person name="Wang C.-S."/>
            <person name="Xu X.-W."/>
        </authorList>
    </citation>
    <scope>NUCLEOTIDE SEQUENCE [LARGE SCALE GENOMIC DNA]</scope>
    <source>
        <strain evidence="3 4">DSM 9434</strain>
    </source>
</reference>
<dbReference type="CDD" id="cd03801">
    <property type="entry name" value="GT4_PimA-like"/>
    <property type="match status" value="1"/>
</dbReference>
<evidence type="ECO:0000313" key="3">
    <source>
        <dbReference type="EMBL" id="ANK13426.1"/>
    </source>
</evidence>
<dbReference type="InterPro" id="IPR001296">
    <property type="entry name" value="Glyco_trans_1"/>
</dbReference>
<evidence type="ECO:0000259" key="1">
    <source>
        <dbReference type="Pfam" id="PF00534"/>
    </source>
</evidence>